<accession>A0A1X0NY69</accession>
<dbReference type="PRINTS" id="PR00380">
    <property type="entry name" value="KINESINHEAVY"/>
</dbReference>
<feature type="compositionally biased region" description="Low complexity" evidence="9">
    <location>
        <begin position="678"/>
        <end position="712"/>
    </location>
</feature>
<dbReference type="Pfam" id="PF00225">
    <property type="entry name" value="Kinesin"/>
    <property type="match status" value="1"/>
</dbReference>
<dbReference type="InterPro" id="IPR019821">
    <property type="entry name" value="Kinesin_motor_CS"/>
</dbReference>
<feature type="compositionally biased region" description="Acidic residues" evidence="9">
    <location>
        <begin position="487"/>
        <end position="506"/>
    </location>
</feature>
<dbReference type="PROSITE" id="PS50067">
    <property type="entry name" value="KINESIN_MOTOR_2"/>
    <property type="match status" value="1"/>
</dbReference>
<dbReference type="PANTHER" id="PTHR47969:SF15">
    <property type="entry name" value="CHROMOSOME-ASSOCIATED KINESIN KIF4A-RELATED"/>
    <property type="match status" value="1"/>
</dbReference>
<comment type="similarity">
    <text evidence="6 7">Belongs to the TRAFAC class myosin-kinesin ATPase superfamily. Kinesin family.</text>
</comment>
<dbReference type="GO" id="GO:0005524">
    <property type="term" value="F:ATP binding"/>
    <property type="evidence" value="ECO:0007669"/>
    <property type="project" value="UniProtKB-UniRule"/>
</dbReference>
<dbReference type="SMART" id="SM00129">
    <property type="entry name" value="KISc"/>
    <property type="match status" value="1"/>
</dbReference>
<protein>
    <recommendedName>
        <fullName evidence="7">Kinesin-like protein</fullName>
    </recommendedName>
</protein>
<dbReference type="GO" id="GO:0005737">
    <property type="term" value="C:cytoplasm"/>
    <property type="evidence" value="ECO:0007669"/>
    <property type="project" value="UniProtKB-SubCell"/>
</dbReference>
<dbReference type="GO" id="GO:0007018">
    <property type="term" value="P:microtubule-based movement"/>
    <property type="evidence" value="ECO:0007669"/>
    <property type="project" value="InterPro"/>
</dbReference>
<evidence type="ECO:0000256" key="5">
    <source>
        <dbReference type="ARBA" id="ARBA00023054"/>
    </source>
</evidence>
<evidence type="ECO:0000256" key="3">
    <source>
        <dbReference type="ARBA" id="ARBA00022741"/>
    </source>
</evidence>
<evidence type="ECO:0000256" key="1">
    <source>
        <dbReference type="ARBA" id="ARBA00004496"/>
    </source>
</evidence>
<dbReference type="STRING" id="67003.A0A1X0NY69"/>
<evidence type="ECO:0000256" key="7">
    <source>
        <dbReference type="RuleBase" id="RU000394"/>
    </source>
</evidence>
<dbReference type="EMBL" id="NBCO01000011">
    <property type="protein sequence ID" value="ORC89617.1"/>
    <property type="molecule type" value="Genomic_DNA"/>
</dbReference>
<dbReference type="PROSITE" id="PS00411">
    <property type="entry name" value="KINESIN_MOTOR_1"/>
    <property type="match status" value="1"/>
</dbReference>
<evidence type="ECO:0000256" key="4">
    <source>
        <dbReference type="ARBA" id="ARBA00022840"/>
    </source>
</evidence>
<keyword evidence="6 7" id="KW-0505">Motor protein</keyword>
<comment type="subcellular location">
    <subcellularLocation>
        <location evidence="1">Cytoplasm</location>
    </subcellularLocation>
</comment>
<feature type="domain" description="Kinesin motor" evidence="10">
    <location>
        <begin position="3"/>
        <end position="316"/>
    </location>
</feature>
<dbReference type="OrthoDB" id="3176171at2759"/>
<evidence type="ECO:0000256" key="6">
    <source>
        <dbReference type="PROSITE-ProRule" id="PRU00283"/>
    </source>
</evidence>
<dbReference type="GO" id="GO:0008017">
    <property type="term" value="F:microtubule binding"/>
    <property type="evidence" value="ECO:0007669"/>
    <property type="project" value="InterPro"/>
</dbReference>
<keyword evidence="4 6" id="KW-0067">ATP-binding</keyword>
<dbReference type="Proteomes" id="UP000192257">
    <property type="component" value="Unassembled WGS sequence"/>
</dbReference>
<comment type="caution">
    <text evidence="11">The sequence shown here is derived from an EMBL/GenBank/DDBJ whole genome shotgun (WGS) entry which is preliminary data.</text>
</comment>
<dbReference type="GO" id="GO:0005874">
    <property type="term" value="C:microtubule"/>
    <property type="evidence" value="ECO:0007669"/>
    <property type="project" value="UniProtKB-KW"/>
</dbReference>
<dbReference type="VEuPathDB" id="TriTrypDB:TM35_000111510"/>
<name>A0A1X0NY69_9TRYP</name>
<keyword evidence="7" id="KW-0493">Microtubule</keyword>
<dbReference type="PANTHER" id="PTHR47969">
    <property type="entry name" value="CHROMOSOME-ASSOCIATED KINESIN KIF4A-RELATED"/>
    <property type="match status" value="1"/>
</dbReference>
<reference evidence="11 12" key="1">
    <citation type="submission" date="2017-03" db="EMBL/GenBank/DDBJ databases">
        <title>An alternative strategy for trypanosome survival in the mammalian bloodstream revealed through genome and transcriptome analysis of the ubiquitous bovine parasite Trypanosoma (Megatrypanum) theileri.</title>
        <authorList>
            <person name="Kelly S."/>
            <person name="Ivens A."/>
            <person name="Mott A."/>
            <person name="O'Neill E."/>
            <person name="Emms D."/>
            <person name="Macleod O."/>
            <person name="Voorheis P."/>
            <person name="Matthews J."/>
            <person name="Matthews K."/>
            <person name="Carrington M."/>
        </authorList>
    </citation>
    <scope>NUCLEOTIDE SEQUENCE [LARGE SCALE GENOMIC DNA]</scope>
    <source>
        <strain evidence="11">Edinburgh</strain>
    </source>
</reference>
<feature type="region of interest" description="Disordered" evidence="9">
    <location>
        <begin position="668"/>
        <end position="762"/>
    </location>
</feature>
<feature type="region of interest" description="Disordered" evidence="9">
    <location>
        <begin position="475"/>
        <end position="506"/>
    </location>
</feature>
<feature type="compositionally biased region" description="Basic and acidic residues" evidence="9">
    <location>
        <begin position="752"/>
        <end position="762"/>
    </location>
</feature>
<feature type="binding site" evidence="6">
    <location>
        <begin position="76"/>
        <end position="83"/>
    </location>
    <ligand>
        <name>ATP</name>
        <dbReference type="ChEBI" id="CHEBI:30616"/>
    </ligand>
</feature>
<keyword evidence="2" id="KW-0963">Cytoplasm</keyword>
<organism evidence="11 12">
    <name type="scientific">Trypanosoma theileri</name>
    <dbReference type="NCBI Taxonomy" id="67003"/>
    <lineage>
        <taxon>Eukaryota</taxon>
        <taxon>Discoba</taxon>
        <taxon>Euglenozoa</taxon>
        <taxon>Kinetoplastea</taxon>
        <taxon>Metakinetoplastina</taxon>
        <taxon>Trypanosomatida</taxon>
        <taxon>Trypanosomatidae</taxon>
        <taxon>Trypanosoma</taxon>
    </lineage>
</organism>
<dbReference type="GeneID" id="39984640"/>
<dbReference type="InterPro" id="IPR001752">
    <property type="entry name" value="Kinesin_motor_dom"/>
</dbReference>
<gene>
    <name evidence="11" type="ORF">TM35_000111510</name>
</gene>
<keyword evidence="12" id="KW-1185">Reference proteome</keyword>
<dbReference type="InterPro" id="IPR036961">
    <property type="entry name" value="Kinesin_motor_dom_sf"/>
</dbReference>
<evidence type="ECO:0000313" key="11">
    <source>
        <dbReference type="EMBL" id="ORC89617.1"/>
    </source>
</evidence>
<dbReference type="GO" id="GO:0051231">
    <property type="term" value="P:spindle elongation"/>
    <property type="evidence" value="ECO:0007669"/>
    <property type="project" value="TreeGrafter"/>
</dbReference>
<dbReference type="GO" id="GO:0005875">
    <property type="term" value="C:microtubule associated complex"/>
    <property type="evidence" value="ECO:0007669"/>
    <property type="project" value="TreeGrafter"/>
</dbReference>
<evidence type="ECO:0000256" key="8">
    <source>
        <dbReference type="SAM" id="Coils"/>
    </source>
</evidence>
<feature type="compositionally biased region" description="Basic and acidic residues" evidence="9">
    <location>
        <begin position="475"/>
        <end position="486"/>
    </location>
</feature>
<dbReference type="InterPro" id="IPR027640">
    <property type="entry name" value="Kinesin-like_fam"/>
</dbReference>
<keyword evidence="3 6" id="KW-0547">Nucleotide-binding</keyword>
<proteinExistence type="inferred from homology"/>
<evidence type="ECO:0000313" key="12">
    <source>
        <dbReference type="Proteomes" id="UP000192257"/>
    </source>
</evidence>
<evidence type="ECO:0000256" key="2">
    <source>
        <dbReference type="ARBA" id="ARBA00022490"/>
    </source>
</evidence>
<feature type="coiled-coil region" evidence="8">
    <location>
        <begin position="324"/>
        <end position="427"/>
    </location>
</feature>
<dbReference type="Gene3D" id="3.40.850.10">
    <property type="entry name" value="Kinesin motor domain"/>
    <property type="match status" value="1"/>
</dbReference>
<keyword evidence="5 8" id="KW-0175">Coiled coil</keyword>
<dbReference type="SUPFAM" id="SSF52540">
    <property type="entry name" value="P-loop containing nucleoside triphosphate hydrolases"/>
    <property type="match status" value="1"/>
</dbReference>
<sequence>MSNIKVAVRCRPLFENERPAAGLEFHQSRRILLDNKTYDPDFIFPPTATQDDVFTVCQPILQSVKDGLNGTVMVYGQTGTGKTHTMLGAAGETSGIAHRMIAHMLEHVQQKTLEGSQCALTLSMIEIYNERLTDMLSENGDTEVTLVGGFPKSMEKLTLSRLSDANEAIQRGLSWRHTAVTLMNERSSRSHVVFILDLEEQNDYTETVDVAHLFMVDLAGSESLKKSQVSGMAANEAGKINKSLLALKSVFLALANSSESTRPNHVPYRDSKLTELLRDSVGGTARTLMIACISAVGRDIEETKSTLMYAVKARSIRNVANTEREKLMVRLRSFEVENQRLRNRLQERVVERGGYYISREEHERFQQLEEEHQTIKTDLEDLLRERQQTEAQHHISASQRSILQAMVEEKEEELRGFKQTYHEALLRFDSQVIVLQRVVQEAVRSAQEAVQRGVETTAHQLDEWRTHTLREKIKKENTQEKEKGVEEEKEEEVVELEEKEKEEEEEEGALVFTCEYEAEVARLVSRINNGFVNIMQQMQTMAQQHCATVHTLQERRRSSLDTMQRRLQEQVQELLTAYTNEQISMDRELEEEQKLFTSQITAATMQPPPANALPFKHVVRNVCRAAVESSDHSLPPLEVASEVMESLHQINEAFRVKATSSSLGALLMMGNMPPPRDSNSSLATNTTTNSTATATNHSTVTPAANSATATPAGSPPLPLSSRDKNYSTTTTTTTGAGGSKVKRIRSGSALSDSRRASARCEK</sequence>
<dbReference type="RefSeq" id="XP_028883683.1">
    <property type="nucleotide sequence ID" value="XM_029024860.1"/>
</dbReference>
<dbReference type="InterPro" id="IPR027417">
    <property type="entry name" value="P-loop_NTPase"/>
</dbReference>
<dbReference type="GO" id="GO:0007052">
    <property type="term" value="P:mitotic spindle organization"/>
    <property type="evidence" value="ECO:0007669"/>
    <property type="project" value="TreeGrafter"/>
</dbReference>
<dbReference type="GO" id="GO:0003777">
    <property type="term" value="F:microtubule motor activity"/>
    <property type="evidence" value="ECO:0007669"/>
    <property type="project" value="InterPro"/>
</dbReference>
<evidence type="ECO:0000256" key="9">
    <source>
        <dbReference type="SAM" id="MobiDB-lite"/>
    </source>
</evidence>
<evidence type="ECO:0000259" key="10">
    <source>
        <dbReference type="PROSITE" id="PS50067"/>
    </source>
</evidence>
<dbReference type="CDD" id="cd00106">
    <property type="entry name" value="KISc"/>
    <property type="match status" value="1"/>
</dbReference>
<dbReference type="AlphaFoldDB" id="A0A1X0NY69"/>